<organism evidence="1 2">
    <name type="scientific">Nitratireductor mangrovi</name>
    <dbReference type="NCBI Taxonomy" id="2599600"/>
    <lineage>
        <taxon>Bacteria</taxon>
        <taxon>Pseudomonadati</taxon>
        <taxon>Pseudomonadota</taxon>
        <taxon>Alphaproteobacteria</taxon>
        <taxon>Hyphomicrobiales</taxon>
        <taxon>Phyllobacteriaceae</taxon>
        <taxon>Nitratireductor</taxon>
    </lineage>
</organism>
<dbReference type="SUPFAM" id="SSF53474">
    <property type="entry name" value="alpha/beta-Hydrolases"/>
    <property type="match status" value="1"/>
</dbReference>
<evidence type="ECO:0000313" key="1">
    <source>
        <dbReference type="EMBL" id="QDY99577.1"/>
    </source>
</evidence>
<dbReference type="RefSeq" id="WP_146298233.1">
    <property type="nucleotide sequence ID" value="NZ_CP042301.2"/>
</dbReference>
<dbReference type="EMBL" id="CP042301">
    <property type="protein sequence ID" value="QDY99577.1"/>
    <property type="molecule type" value="Genomic_DNA"/>
</dbReference>
<reference evidence="1" key="1">
    <citation type="submission" date="2020-04" db="EMBL/GenBank/DDBJ databases">
        <title>Nitratireductor sp. nov. isolated from mangrove soil.</title>
        <authorList>
            <person name="Ye Y."/>
        </authorList>
    </citation>
    <scope>NUCLEOTIDE SEQUENCE</scope>
    <source>
        <strain evidence="1">SY7</strain>
    </source>
</reference>
<dbReference type="InterPro" id="IPR029058">
    <property type="entry name" value="AB_hydrolase_fold"/>
</dbReference>
<sequence length="284" mass="32047">MARKIAVVAVHGIGSFDRRPSDSATLSFSADLERLVRSRVEERLPGAFASDVAWREVFYADITEENQNAYFSRVKRQLNFDRLREFAIKNLGDAAAYHTARGDPNHDVYRRIHERCAETLQALEDDTFEAAPLVVLAHSMGGHVMSNHIWDRQSDARLSVARVSSCNTIASFVTFGCNIPLFTFAYSYDQIFPIADPGSGLPDHLRPRRWWLNVYDKDDVLGYPLANLGAGYKKLKDAGALADRQINAGGWLTSWNPLSHNGYWRDSDFVDEVAKILVRLLKQV</sequence>
<evidence type="ECO:0008006" key="3">
    <source>
        <dbReference type="Google" id="ProtNLM"/>
    </source>
</evidence>
<dbReference type="KEGG" id="niy:FQ775_03850"/>
<gene>
    <name evidence="1" type="ORF">FQ775_03850</name>
</gene>
<protein>
    <recommendedName>
        <fullName evidence="3">Alpha/beta hydrolase</fullName>
    </recommendedName>
</protein>
<dbReference type="Proteomes" id="UP000321389">
    <property type="component" value="Chromosome"/>
</dbReference>
<dbReference type="OrthoDB" id="70513at2"/>
<accession>A0A5B8KVH7</accession>
<name>A0A5B8KVH7_9HYPH</name>
<keyword evidence="2" id="KW-1185">Reference proteome</keyword>
<evidence type="ECO:0000313" key="2">
    <source>
        <dbReference type="Proteomes" id="UP000321389"/>
    </source>
</evidence>
<proteinExistence type="predicted"/>
<dbReference type="AlphaFoldDB" id="A0A5B8KVH7"/>